<dbReference type="Gene3D" id="2.120.10.80">
    <property type="entry name" value="Kelch-type beta propeller"/>
    <property type="match status" value="2"/>
</dbReference>
<dbReference type="EnsemblMetazoa" id="GBRI037905-RA">
    <property type="protein sequence ID" value="GBRI037905-PA"/>
    <property type="gene ID" value="GBRI037905"/>
</dbReference>
<dbReference type="Gene3D" id="3.30.710.10">
    <property type="entry name" value="Potassium Channel Kv1.1, Chain A"/>
    <property type="match status" value="1"/>
</dbReference>
<dbReference type="SMART" id="SM00612">
    <property type="entry name" value="Kelch"/>
    <property type="match status" value="4"/>
</dbReference>
<dbReference type="Pfam" id="PF07707">
    <property type="entry name" value="BACK"/>
    <property type="match status" value="2"/>
</dbReference>
<dbReference type="SMART" id="SM00225">
    <property type="entry name" value="BTB"/>
    <property type="match status" value="1"/>
</dbReference>
<dbReference type="PIRSF" id="PIRSF037037">
    <property type="entry name" value="Kelch-like_protein_gigaxonin"/>
    <property type="match status" value="1"/>
</dbReference>
<dbReference type="VEuPathDB" id="VectorBase:GBRI037905"/>
<evidence type="ECO:0000256" key="1">
    <source>
        <dbReference type="ARBA" id="ARBA00013699"/>
    </source>
</evidence>
<dbReference type="Pfam" id="PF01344">
    <property type="entry name" value="Kelch_1"/>
    <property type="match status" value="3"/>
</dbReference>
<dbReference type="Proteomes" id="UP000091820">
    <property type="component" value="Unassembled WGS sequence"/>
</dbReference>
<dbReference type="InterPro" id="IPR017096">
    <property type="entry name" value="BTB-kelch_protein"/>
</dbReference>
<keyword evidence="2" id="KW-0880">Kelch repeat</keyword>
<sequence>MYKFQNVYIYIPFVDLSDRMAAKNIDKVKPIAEKEYKNSDYSNTFLDRLNKMRINKKRCDFSLEVEGEIFRVHKLALEIASPYFAAMFDSDMKEVKEGVVRLVDTDLIAVKLLVEYIYTGIITLTEDNVETLLFTSDLFQIEWVKKQCEEFLKGCIDFKKCFRIWNIADTLSCKALYDFAYKYILNNFDHLFDNEELLMLPFEKLSRLETILENPVKYQIGKHRCRAKDYRYGYKIQELIKDNQLSIESEDNVYKTVLNWIKYDLEKRQIHLADLMSHIRLPLLSNQFLKNDVAAESLLRENPKCHQFLIDAFTCQSIPVNERKCSSDKFRIKRNKEYRNEQFHVFLIGGIDTGLFPLHNRCKVYDVSKKNLLSIPNMNEHRYGPSAIALNGNVYSVGGYCSFPSKTAERYVPFIKRWNYIAPMKEPRYDFGICAHNDLIYAVGGFRTATVENYDPINNAWYPCPNIPIYDPTGVSAVVVGNSIYSYAKSTWFRLDPRESSWYKLNEMNDLSFDGLVSNDCTLFCIGHNGKFLDVRMNRWGSMSPMPYRAYGFSSVINANDIWVFGGKETDQIQNHVEHYSIDNDEWSTFDLIGIELIYNAGAAVISGCFDFN</sequence>
<reference evidence="7" key="1">
    <citation type="submission" date="2014-03" db="EMBL/GenBank/DDBJ databases">
        <authorList>
            <person name="Aksoy S."/>
            <person name="Warren W."/>
            <person name="Wilson R.K."/>
        </authorList>
    </citation>
    <scope>NUCLEOTIDE SEQUENCE [LARGE SCALE GENOMIC DNA]</scope>
    <source>
        <strain evidence="7">IAEA</strain>
    </source>
</reference>
<keyword evidence="3" id="KW-0677">Repeat</keyword>
<feature type="domain" description="BTB" evidence="5">
    <location>
        <begin position="59"/>
        <end position="126"/>
    </location>
</feature>
<dbReference type="SMART" id="SM00875">
    <property type="entry name" value="BACK"/>
    <property type="match status" value="1"/>
</dbReference>
<dbReference type="UniPathway" id="UPA00143"/>
<dbReference type="SUPFAM" id="SSF117281">
    <property type="entry name" value="Kelch motif"/>
    <property type="match status" value="2"/>
</dbReference>
<dbReference type="Pfam" id="PF00651">
    <property type="entry name" value="BTB"/>
    <property type="match status" value="1"/>
</dbReference>
<dbReference type="PANTHER" id="PTHR45632">
    <property type="entry name" value="LD33804P"/>
    <property type="match status" value="1"/>
</dbReference>
<dbReference type="PROSITE" id="PS50097">
    <property type="entry name" value="BTB"/>
    <property type="match status" value="1"/>
</dbReference>
<comment type="function">
    <text evidence="4">Probable substrate-specific adapter of an E3 ubiquitin-protein ligase complex which mediates the ubiquitination and subsequent proteasomal degradation of target proteins. May have a role in synapse differentiation and growth.</text>
</comment>
<reference evidence="6" key="2">
    <citation type="submission" date="2020-05" db="UniProtKB">
        <authorList>
            <consortium name="EnsemblMetazoa"/>
        </authorList>
    </citation>
    <scope>IDENTIFICATION</scope>
    <source>
        <strain evidence="6">IAEA</strain>
    </source>
</reference>
<dbReference type="SUPFAM" id="SSF54695">
    <property type="entry name" value="POZ domain"/>
    <property type="match status" value="1"/>
</dbReference>
<organism evidence="6 7">
    <name type="scientific">Glossina brevipalpis</name>
    <dbReference type="NCBI Taxonomy" id="37001"/>
    <lineage>
        <taxon>Eukaryota</taxon>
        <taxon>Metazoa</taxon>
        <taxon>Ecdysozoa</taxon>
        <taxon>Arthropoda</taxon>
        <taxon>Hexapoda</taxon>
        <taxon>Insecta</taxon>
        <taxon>Pterygota</taxon>
        <taxon>Neoptera</taxon>
        <taxon>Endopterygota</taxon>
        <taxon>Diptera</taxon>
        <taxon>Brachycera</taxon>
        <taxon>Muscomorpha</taxon>
        <taxon>Hippoboscoidea</taxon>
        <taxon>Glossinidae</taxon>
        <taxon>Glossina</taxon>
    </lineage>
</organism>
<dbReference type="InterPro" id="IPR011705">
    <property type="entry name" value="BACK"/>
</dbReference>
<protein>
    <recommendedName>
        <fullName evidence="1">Kelch-like protein diablo</fullName>
    </recommendedName>
</protein>
<dbReference type="STRING" id="37001.A0A1A9WZ32"/>
<dbReference type="InterPro" id="IPR000210">
    <property type="entry name" value="BTB/POZ_dom"/>
</dbReference>
<name>A0A1A9WZ32_9MUSC</name>
<evidence type="ECO:0000313" key="7">
    <source>
        <dbReference type="Proteomes" id="UP000091820"/>
    </source>
</evidence>
<evidence type="ECO:0000259" key="5">
    <source>
        <dbReference type="PROSITE" id="PS50097"/>
    </source>
</evidence>
<dbReference type="InterPro" id="IPR015915">
    <property type="entry name" value="Kelch-typ_b-propeller"/>
</dbReference>
<dbReference type="Gene3D" id="1.25.40.420">
    <property type="match status" value="2"/>
</dbReference>
<dbReference type="PANTHER" id="PTHR45632:SF3">
    <property type="entry name" value="KELCH-LIKE PROTEIN 32"/>
    <property type="match status" value="1"/>
</dbReference>
<evidence type="ECO:0000256" key="2">
    <source>
        <dbReference type="ARBA" id="ARBA00022441"/>
    </source>
</evidence>
<dbReference type="GO" id="GO:0003779">
    <property type="term" value="F:actin binding"/>
    <property type="evidence" value="ECO:0007669"/>
    <property type="project" value="UniProtKB-KW"/>
</dbReference>
<dbReference type="InterPro" id="IPR011333">
    <property type="entry name" value="SKP1/BTB/POZ_sf"/>
</dbReference>
<proteinExistence type="predicted"/>
<evidence type="ECO:0000313" key="6">
    <source>
        <dbReference type="EnsemblMetazoa" id="GBRI037905-PA"/>
    </source>
</evidence>
<dbReference type="GO" id="GO:0016567">
    <property type="term" value="P:protein ubiquitination"/>
    <property type="evidence" value="ECO:0007669"/>
    <property type="project" value="UniProtKB-UniPathway"/>
</dbReference>
<accession>A0A1A9WZ32</accession>
<dbReference type="AlphaFoldDB" id="A0A1A9WZ32"/>
<evidence type="ECO:0000256" key="4">
    <source>
        <dbReference type="ARBA" id="ARBA00043912"/>
    </source>
</evidence>
<dbReference type="InterPro" id="IPR006652">
    <property type="entry name" value="Kelch_1"/>
</dbReference>
<evidence type="ECO:0000256" key="3">
    <source>
        <dbReference type="ARBA" id="ARBA00022737"/>
    </source>
</evidence>
<keyword evidence="7" id="KW-1185">Reference proteome</keyword>